<reference evidence="2 3" key="1">
    <citation type="submission" date="2021-07" db="EMBL/GenBank/DDBJ databases">
        <title>The Aristolochia fimbriata genome: insights into angiosperm evolution, floral development and chemical biosynthesis.</title>
        <authorList>
            <person name="Jiao Y."/>
        </authorList>
    </citation>
    <scope>NUCLEOTIDE SEQUENCE [LARGE SCALE GENOMIC DNA]</scope>
    <source>
        <strain evidence="2">IBCAS-2021</strain>
        <tissue evidence="2">Leaf</tissue>
    </source>
</reference>
<accession>A0AAV7EGZ9</accession>
<feature type="region of interest" description="Disordered" evidence="1">
    <location>
        <begin position="147"/>
        <end position="175"/>
    </location>
</feature>
<keyword evidence="3" id="KW-1185">Reference proteome</keyword>
<name>A0AAV7EGZ9_ARIFI</name>
<gene>
    <name evidence="2" type="ORF">H6P81_013144</name>
</gene>
<comment type="caution">
    <text evidence="2">The sequence shown here is derived from an EMBL/GenBank/DDBJ whole genome shotgun (WGS) entry which is preliminary data.</text>
</comment>
<organism evidence="2 3">
    <name type="scientific">Aristolochia fimbriata</name>
    <name type="common">White veined hardy Dutchman's pipe vine</name>
    <dbReference type="NCBI Taxonomy" id="158543"/>
    <lineage>
        <taxon>Eukaryota</taxon>
        <taxon>Viridiplantae</taxon>
        <taxon>Streptophyta</taxon>
        <taxon>Embryophyta</taxon>
        <taxon>Tracheophyta</taxon>
        <taxon>Spermatophyta</taxon>
        <taxon>Magnoliopsida</taxon>
        <taxon>Magnoliidae</taxon>
        <taxon>Piperales</taxon>
        <taxon>Aristolochiaceae</taxon>
        <taxon>Aristolochia</taxon>
    </lineage>
</organism>
<dbReference type="EMBL" id="JAINDJ010000005">
    <property type="protein sequence ID" value="KAG9447016.1"/>
    <property type="molecule type" value="Genomic_DNA"/>
</dbReference>
<proteinExistence type="predicted"/>
<dbReference type="Proteomes" id="UP000825729">
    <property type="component" value="Unassembled WGS sequence"/>
</dbReference>
<evidence type="ECO:0000313" key="3">
    <source>
        <dbReference type="Proteomes" id="UP000825729"/>
    </source>
</evidence>
<dbReference type="AlphaFoldDB" id="A0AAV7EGZ9"/>
<protein>
    <submittedName>
        <fullName evidence="2">Uncharacterized protein</fullName>
    </submittedName>
</protein>
<evidence type="ECO:0000313" key="2">
    <source>
        <dbReference type="EMBL" id="KAG9447016.1"/>
    </source>
</evidence>
<sequence length="175" mass="19872">MMVHIGDVRYVLGLLKRSLLSRSPLSDVFLLKKTNDTSSSSLDKVVFVCLTKNINSKDDTGSTSKLESHQYRCEDDDDLKKRSINVNVILNRATKNKLYRAIWSTRLSLSGDLEHTNATIGREELLKRSLVSKTLTDVFIPKPARSIRKSERLSGRKPAPSMYKPDKKGTRHNIR</sequence>
<evidence type="ECO:0000256" key="1">
    <source>
        <dbReference type="SAM" id="MobiDB-lite"/>
    </source>
</evidence>